<feature type="domain" description="3'-5' exoribonuclease Rv2179c-like" evidence="1">
    <location>
        <begin position="6"/>
        <end position="165"/>
    </location>
</feature>
<name>A0A2I6PFU9_9CAUD</name>
<proteinExistence type="predicted"/>
<keyword evidence="2" id="KW-0378">Hydrolase</keyword>
<dbReference type="Proteomes" id="UP000240538">
    <property type="component" value="Segment"/>
</dbReference>
<evidence type="ECO:0000313" key="3">
    <source>
        <dbReference type="Proteomes" id="UP000240538"/>
    </source>
</evidence>
<reference evidence="2 3" key="1">
    <citation type="submission" date="2017-12" db="EMBL/GenBank/DDBJ databases">
        <title>Complete genome sequence and characterization of bacteriophage phiP4-3 infecting Proteus pennea.</title>
        <authorList>
            <person name="He Y."/>
            <person name="Yang H."/>
        </authorList>
    </citation>
    <scope>NUCLEOTIDE SEQUENCE [LARGE SCALE GENOMIC DNA]</scope>
</reference>
<keyword evidence="2" id="KW-0269">Exonuclease</keyword>
<gene>
    <name evidence="2" type="ORF">phiP43_257</name>
</gene>
<dbReference type="GO" id="GO:0004527">
    <property type="term" value="F:exonuclease activity"/>
    <property type="evidence" value="ECO:0007669"/>
    <property type="project" value="UniProtKB-KW"/>
</dbReference>
<evidence type="ECO:0000259" key="1">
    <source>
        <dbReference type="Pfam" id="PF16473"/>
    </source>
</evidence>
<evidence type="ECO:0000313" key="2">
    <source>
        <dbReference type="EMBL" id="AUM58615.1"/>
    </source>
</evidence>
<sequence>MAIDFVFDLETFGNQPDSAVIDLSIITFNSDPTIVESFEDLVKRGLRIKFDLASQKGKRVFYKSTVEWWKGQSQEAKKNLARSPQDVSINEGLDILKEYLDSQGIDFWKSQGYSRGMSFDFPILKHMITQRELDSGVKLEDIDTFKKEFIVFWNQNDTRTSIRKLLLDRDMTMCPIRKGVLNGFVLHDSIHDCAKDIIMLKTAERYALGLEEVPDEQDIDPVSIKK</sequence>
<organism evidence="2 3">
    <name type="scientific">Proteus phage phiP4-3</name>
    <dbReference type="NCBI Taxonomy" id="2065203"/>
    <lineage>
        <taxon>Viruses</taxon>
        <taxon>Duplodnaviria</taxon>
        <taxon>Heunggongvirae</taxon>
        <taxon>Uroviricota</taxon>
        <taxon>Caudoviricetes</taxon>
        <taxon>Pantevenvirales</taxon>
        <taxon>Straboviridae</taxon>
        <taxon>Bragavirus</taxon>
        <taxon>Bragavirus p43</taxon>
    </lineage>
</organism>
<protein>
    <submittedName>
        <fullName evidence="2">Exonuclease A</fullName>
    </submittedName>
</protein>
<keyword evidence="2" id="KW-0540">Nuclease</keyword>
<dbReference type="InterPro" id="IPR033390">
    <property type="entry name" value="Rv2179c-like"/>
</dbReference>
<dbReference type="Pfam" id="PF16473">
    <property type="entry name" value="Rv2179c-like"/>
    <property type="match status" value="1"/>
</dbReference>
<keyword evidence="3" id="KW-1185">Reference proteome</keyword>
<accession>A0A2I6PFU9</accession>
<dbReference type="EMBL" id="MG696114">
    <property type="protein sequence ID" value="AUM58615.1"/>
    <property type="molecule type" value="Genomic_DNA"/>
</dbReference>